<evidence type="ECO:0000256" key="9">
    <source>
        <dbReference type="ARBA" id="ARBA00023136"/>
    </source>
</evidence>
<evidence type="ECO:0000256" key="1">
    <source>
        <dbReference type="ARBA" id="ARBA00004337"/>
    </source>
</evidence>
<dbReference type="SMART" id="SM00360">
    <property type="entry name" value="RRM"/>
    <property type="match status" value="2"/>
</dbReference>
<dbReference type="InterPro" id="IPR000504">
    <property type="entry name" value="RRM_dom"/>
</dbReference>
<dbReference type="CDD" id="cd12330">
    <property type="entry name" value="RRM2_Hrp1p"/>
    <property type="match status" value="1"/>
</dbReference>
<comment type="subcellular location">
    <subcellularLocation>
        <location evidence="1">Endosome membrane</location>
        <topology evidence="1">Multi-pass membrane protein</topology>
    </subcellularLocation>
    <subcellularLocation>
        <location evidence="2">Golgi apparatus membrane</location>
        <topology evidence="2">Multi-pass membrane protein</topology>
    </subcellularLocation>
</comment>
<keyword evidence="14" id="KW-1185">Reference proteome</keyword>
<proteinExistence type="inferred from homology"/>
<feature type="transmembrane region" description="Helical" evidence="11">
    <location>
        <begin position="987"/>
        <end position="1013"/>
    </location>
</feature>
<evidence type="ECO:0000256" key="8">
    <source>
        <dbReference type="ARBA" id="ARBA00023034"/>
    </source>
</evidence>
<evidence type="ECO:0000256" key="5">
    <source>
        <dbReference type="ARBA" id="ARBA00022729"/>
    </source>
</evidence>
<gene>
    <name evidence="13" type="ORF">AAHA92_29784</name>
</gene>
<protein>
    <submittedName>
        <fullName evidence="13">Transmembrane 9 superfamily member 11-like</fullName>
    </submittedName>
</protein>
<dbReference type="InterPro" id="IPR012677">
    <property type="entry name" value="Nucleotide-bd_a/b_plait_sf"/>
</dbReference>
<dbReference type="EMBL" id="JBEAFC010000011">
    <property type="protein sequence ID" value="KAL1537250.1"/>
    <property type="molecule type" value="Genomic_DNA"/>
</dbReference>
<dbReference type="Pfam" id="PF02990">
    <property type="entry name" value="EMP70"/>
    <property type="match status" value="1"/>
</dbReference>
<evidence type="ECO:0000256" key="4">
    <source>
        <dbReference type="ARBA" id="ARBA00022692"/>
    </source>
</evidence>
<feature type="transmembrane region" description="Helical" evidence="11">
    <location>
        <begin position="1054"/>
        <end position="1078"/>
    </location>
</feature>
<feature type="transmembrane region" description="Helical" evidence="11">
    <location>
        <begin position="864"/>
        <end position="884"/>
    </location>
</feature>
<dbReference type="AlphaFoldDB" id="A0ABD1FZH6"/>
<organism evidence="13 14">
    <name type="scientific">Salvia divinorum</name>
    <name type="common">Maria pastora</name>
    <name type="synonym">Diviner's sage</name>
    <dbReference type="NCBI Taxonomy" id="28513"/>
    <lineage>
        <taxon>Eukaryota</taxon>
        <taxon>Viridiplantae</taxon>
        <taxon>Streptophyta</taxon>
        <taxon>Embryophyta</taxon>
        <taxon>Tracheophyta</taxon>
        <taxon>Spermatophyta</taxon>
        <taxon>Magnoliopsida</taxon>
        <taxon>eudicotyledons</taxon>
        <taxon>Gunneridae</taxon>
        <taxon>Pentapetalae</taxon>
        <taxon>asterids</taxon>
        <taxon>lamiids</taxon>
        <taxon>Lamiales</taxon>
        <taxon>Lamiaceae</taxon>
        <taxon>Nepetoideae</taxon>
        <taxon>Mentheae</taxon>
        <taxon>Salviinae</taxon>
        <taxon>Salvia</taxon>
        <taxon>Salvia subgen. Calosphace</taxon>
    </lineage>
</organism>
<dbReference type="GO" id="GO:0000139">
    <property type="term" value="C:Golgi membrane"/>
    <property type="evidence" value="ECO:0007669"/>
    <property type="project" value="UniProtKB-SubCell"/>
</dbReference>
<comment type="caution">
    <text evidence="13">The sequence shown here is derived from an EMBL/GenBank/DDBJ whole genome shotgun (WGS) entry which is preliminary data.</text>
</comment>
<feature type="transmembrane region" description="Helical" evidence="11">
    <location>
        <begin position="763"/>
        <end position="785"/>
    </location>
</feature>
<evidence type="ECO:0000256" key="7">
    <source>
        <dbReference type="ARBA" id="ARBA00022989"/>
    </source>
</evidence>
<dbReference type="PANTHER" id="PTHR10766">
    <property type="entry name" value="TRANSMEMBRANE 9 SUPERFAMILY PROTEIN"/>
    <property type="match status" value="1"/>
</dbReference>
<dbReference type="PROSITE" id="PS50102">
    <property type="entry name" value="RRM"/>
    <property type="match status" value="2"/>
</dbReference>
<evidence type="ECO:0000256" key="6">
    <source>
        <dbReference type="ARBA" id="ARBA00022753"/>
    </source>
</evidence>
<dbReference type="PANTHER" id="PTHR10766:SF55">
    <property type="entry name" value="TRANSMEMBRANE 9 SUPERFAMILY MEMBER 4"/>
    <property type="match status" value="1"/>
</dbReference>
<feature type="transmembrane region" description="Helical" evidence="11">
    <location>
        <begin position="828"/>
        <end position="852"/>
    </location>
</feature>
<accession>A0ABD1FZH6</accession>
<dbReference type="Gene3D" id="3.30.70.330">
    <property type="match status" value="2"/>
</dbReference>
<sequence>MEMEPGKLFIGGISWDTSEERLREYFQTFGEVVEAVIMKDRTTGRARGFGFIVFANASVAEKVVKERHVIDGRTVEAKKAVPRDDHQNVNRNNASIHGSIQGSPGPVRTKKIFVGGLASSVTENDFKRYFDQFGTITDVVVMYDHNTQRPRGFGFITYDLEEAVDKVLFKTFHELNGKMVEVKRAVPKELSPGPTRNQLSGYNYGLSRVSSFLNTYSPGHNSSSPSGYGMRMEGRFSPVAVGRSGYSPHNTANFSMGVNSDSGFGLNGVASADSGFGYGRGMNSYYSGNTDRFGSPIHYDGGGNGYGPMMNTNGRNLWGNGNLNHGSNSMMSNAFVGSGTGNVGLVGGLGSIGEIWGTTPTSSQGGGNASFNTENFGYGIREMNIGGRAGYGRNNGSTVGATFSYSAPNNIRDGGLGNLYERESFYAGHAWQPPSPEHDGSDPFGYELGVTAEAAPNNSVGRYSVNARSNRVTVKMKSFHSSILLIVLVISQLSQGFYLPGSYPHKYEVGDSLNVKVNSLTSIDTEIPFSYYSLPFCQPKEGIKDSAENLGELLMGDRIENSPYRFKMYTNETEIFLCQTKPLSGQEFKLLKKRIDEMYQVNVILDNLPAIRYTNKDGYILKWTGYPVGAKVAGEYYIFNHLKFTVLVHKFEENNIARVMGTGDAAEMIPPQGNQGSAIPGYMVVGFEVVACSFQHKRDPVKNLKMYNKYPASIGCDPNTVAMPIKENEPLAFSYEVSFVEKDIKWPSRWDAYLKMEGAKVHWFSILNSLMVITFLAGIVLVIFLRTVRRDLTQYEELDKEAQAQMNEELSGWKLVVADVFRAPSNPVLLCVMVGNGVQILGMAAVTILFAALGFMSPASRGTLITGMLFFYMVLGIAAGYVAVRLWRTIFCGDNKGWIGVSWKVSCFFPGISFLIFTFLNFLLWGSHSTGAIPFSLFVILILLWFCISVPLTLVGGYFGAKAPHIEYPVRTNQIPREIPSQKYPSWLLVLGAGTLPFGTLFIELFFIMSSLWMGRVYYVFGFLFVVLMLLVVVCAEVSLVLTYMHLCVEDWKWWWKSFFASGSVAIYIFLYSINYLIFDLKSLSGPVSATLYLGYSLFMVSAIMLATGTVGFLSSFWFVHYLFSSVKLD</sequence>
<evidence type="ECO:0000259" key="12">
    <source>
        <dbReference type="PROSITE" id="PS50102"/>
    </source>
</evidence>
<dbReference type="GO" id="GO:0003723">
    <property type="term" value="F:RNA binding"/>
    <property type="evidence" value="ECO:0007669"/>
    <property type="project" value="UniProtKB-UniRule"/>
</dbReference>
<keyword evidence="10" id="KW-0694">RNA-binding</keyword>
<feature type="transmembrane region" description="Helical" evidence="11">
    <location>
        <begin position="1098"/>
        <end position="1124"/>
    </location>
</feature>
<evidence type="ECO:0000313" key="13">
    <source>
        <dbReference type="EMBL" id="KAL1537250.1"/>
    </source>
</evidence>
<feature type="transmembrane region" description="Helical" evidence="11">
    <location>
        <begin position="937"/>
        <end position="961"/>
    </location>
</feature>
<evidence type="ECO:0000256" key="2">
    <source>
        <dbReference type="ARBA" id="ARBA00004653"/>
    </source>
</evidence>
<dbReference type="FunFam" id="3.30.70.330:FF:000102">
    <property type="entry name" value="Heterogeneous nuclear ribonucleoprotein 1"/>
    <property type="match status" value="1"/>
</dbReference>
<evidence type="ECO:0000256" key="11">
    <source>
        <dbReference type="SAM" id="Phobius"/>
    </source>
</evidence>
<dbReference type="Pfam" id="PF00076">
    <property type="entry name" value="RRM_1"/>
    <property type="match status" value="2"/>
</dbReference>
<dbReference type="SUPFAM" id="SSF54928">
    <property type="entry name" value="RNA-binding domain, RBD"/>
    <property type="match status" value="2"/>
</dbReference>
<feature type="transmembrane region" description="Helical" evidence="11">
    <location>
        <begin position="905"/>
        <end position="925"/>
    </location>
</feature>
<feature type="transmembrane region" description="Helical" evidence="11">
    <location>
        <begin position="1019"/>
        <end position="1042"/>
    </location>
</feature>
<keyword evidence="9 11" id="KW-0472">Membrane</keyword>
<evidence type="ECO:0000256" key="3">
    <source>
        <dbReference type="ARBA" id="ARBA00005227"/>
    </source>
</evidence>
<keyword evidence="6" id="KW-0967">Endosome</keyword>
<keyword evidence="5" id="KW-0732">Signal</keyword>
<evidence type="ECO:0000313" key="14">
    <source>
        <dbReference type="Proteomes" id="UP001567538"/>
    </source>
</evidence>
<keyword evidence="7 11" id="KW-1133">Transmembrane helix</keyword>
<name>A0ABD1FZH6_SALDI</name>
<reference evidence="13 14" key="1">
    <citation type="submission" date="2024-06" db="EMBL/GenBank/DDBJ databases">
        <title>A chromosome level genome sequence of Diviner's sage (Salvia divinorum).</title>
        <authorList>
            <person name="Ford S.A."/>
            <person name="Ro D.-K."/>
            <person name="Ness R.W."/>
            <person name="Phillips M.A."/>
        </authorList>
    </citation>
    <scope>NUCLEOTIDE SEQUENCE [LARGE SCALE GENOMIC DNA]</scope>
    <source>
        <strain evidence="13">SAF-2024a</strain>
        <tissue evidence="13">Leaf</tissue>
    </source>
</reference>
<dbReference type="FunFam" id="3.30.70.330:FF:000051">
    <property type="entry name" value="Heterogeneous nuclear ribonucleoprotein 1"/>
    <property type="match status" value="1"/>
</dbReference>
<keyword evidence="8" id="KW-0333">Golgi apparatus</keyword>
<feature type="domain" description="RRM" evidence="12">
    <location>
        <begin position="110"/>
        <end position="187"/>
    </location>
</feature>
<feature type="domain" description="RRM" evidence="12">
    <location>
        <begin position="6"/>
        <end position="82"/>
    </location>
</feature>
<keyword evidence="4 11" id="KW-0812">Transmembrane</keyword>
<dbReference type="CDD" id="cd12325">
    <property type="entry name" value="RRM1_hnRNPA_hnRNPD_like"/>
    <property type="match status" value="1"/>
</dbReference>
<dbReference type="InterPro" id="IPR004240">
    <property type="entry name" value="EMP70"/>
</dbReference>
<dbReference type="Proteomes" id="UP001567538">
    <property type="component" value="Unassembled WGS sequence"/>
</dbReference>
<dbReference type="InterPro" id="IPR035979">
    <property type="entry name" value="RBD_domain_sf"/>
</dbReference>
<comment type="similarity">
    <text evidence="3">Belongs to the nonaspanin (TM9SF) (TC 9.A.2) family.</text>
</comment>
<evidence type="ECO:0000256" key="10">
    <source>
        <dbReference type="PROSITE-ProRule" id="PRU00176"/>
    </source>
</evidence>
<dbReference type="GO" id="GO:0010008">
    <property type="term" value="C:endosome membrane"/>
    <property type="evidence" value="ECO:0007669"/>
    <property type="project" value="UniProtKB-SubCell"/>
</dbReference>